<gene>
    <name evidence="2" type="ORF">SAMN05216270_107266</name>
</gene>
<dbReference type="PANTHER" id="PTHR43194:SF2">
    <property type="entry name" value="PEROXISOMAL MEMBRANE PROTEIN LPX1"/>
    <property type="match status" value="1"/>
</dbReference>
<keyword evidence="3" id="KW-1185">Reference proteome</keyword>
<dbReference type="GO" id="GO:0003824">
    <property type="term" value="F:catalytic activity"/>
    <property type="evidence" value="ECO:0007669"/>
    <property type="project" value="UniProtKB-ARBA"/>
</dbReference>
<sequence>MLRSLYKSHADREVIARWCRTRLDAWDVPHRRETVALDDAIVHLTYAGTGSTRVVFVPGTNFNAAAGLTLARALARRWGVVLVDLPGQPGLSSGERPHAAHRGWYGSKLAEVLEVTGAEQVVALGHSLGGSVVLSCDSDRIAGRVLLAPAGIIPLHVDMRMMVPSLHWLLAPSEERTASMLEDFTAPATPVPDSIVEWLHLVAVHCRSTLAPPPLPEAILHRRLGSPLIIATGAHDCFLPPERLAPATRAKLGTELHTINGAGHLAADERPGAVTALVDLMVAELDAR</sequence>
<organism evidence="2 3">
    <name type="scientific">Glycomyces harbinensis</name>
    <dbReference type="NCBI Taxonomy" id="58114"/>
    <lineage>
        <taxon>Bacteria</taxon>
        <taxon>Bacillati</taxon>
        <taxon>Actinomycetota</taxon>
        <taxon>Actinomycetes</taxon>
        <taxon>Glycomycetales</taxon>
        <taxon>Glycomycetaceae</taxon>
        <taxon>Glycomyces</taxon>
    </lineage>
</organism>
<dbReference type="PANTHER" id="PTHR43194">
    <property type="entry name" value="HYDROLASE ALPHA/BETA FOLD FAMILY"/>
    <property type="match status" value="1"/>
</dbReference>
<dbReference type="Gene3D" id="3.40.50.1820">
    <property type="entry name" value="alpha/beta hydrolase"/>
    <property type="match status" value="1"/>
</dbReference>
<accession>A0A1G6XP46</accession>
<dbReference type="InterPro" id="IPR050228">
    <property type="entry name" value="Carboxylesterase_BioH"/>
</dbReference>
<protein>
    <submittedName>
        <fullName evidence="2">Pimeloyl-ACP methyl ester carboxylesterase</fullName>
    </submittedName>
</protein>
<dbReference type="AlphaFoldDB" id="A0A1G6XP46"/>
<dbReference type="InterPro" id="IPR029058">
    <property type="entry name" value="AB_hydrolase_fold"/>
</dbReference>
<evidence type="ECO:0000259" key="1">
    <source>
        <dbReference type="Pfam" id="PF12697"/>
    </source>
</evidence>
<dbReference type="InterPro" id="IPR000073">
    <property type="entry name" value="AB_hydrolase_1"/>
</dbReference>
<dbReference type="EMBL" id="FNAD01000007">
    <property type="protein sequence ID" value="SDD79792.1"/>
    <property type="molecule type" value="Genomic_DNA"/>
</dbReference>
<name>A0A1G6XP46_9ACTN</name>
<dbReference type="SUPFAM" id="SSF53474">
    <property type="entry name" value="alpha/beta-Hydrolases"/>
    <property type="match status" value="1"/>
</dbReference>
<evidence type="ECO:0000313" key="3">
    <source>
        <dbReference type="Proteomes" id="UP000198949"/>
    </source>
</evidence>
<dbReference type="Proteomes" id="UP000198949">
    <property type="component" value="Unassembled WGS sequence"/>
</dbReference>
<evidence type="ECO:0000313" key="2">
    <source>
        <dbReference type="EMBL" id="SDD79792.1"/>
    </source>
</evidence>
<proteinExistence type="predicted"/>
<reference evidence="3" key="1">
    <citation type="submission" date="2016-10" db="EMBL/GenBank/DDBJ databases">
        <authorList>
            <person name="Varghese N."/>
            <person name="Submissions S."/>
        </authorList>
    </citation>
    <scope>NUCLEOTIDE SEQUENCE [LARGE SCALE GENOMIC DNA]</scope>
    <source>
        <strain evidence="3">CGMCC 4.3516</strain>
    </source>
</reference>
<dbReference type="Pfam" id="PF12697">
    <property type="entry name" value="Abhydrolase_6"/>
    <property type="match status" value="1"/>
</dbReference>
<dbReference type="RefSeq" id="WP_091035827.1">
    <property type="nucleotide sequence ID" value="NZ_FNAD01000007.1"/>
</dbReference>
<feature type="domain" description="AB hydrolase-1" evidence="1">
    <location>
        <begin position="54"/>
        <end position="275"/>
    </location>
</feature>
<dbReference type="OrthoDB" id="5513277at2"/>
<dbReference type="STRING" id="58114.SAMN05216270_107266"/>